<evidence type="ECO:0000313" key="9">
    <source>
        <dbReference type="Proteomes" id="UP000410492"/>
    </source>
</evidence>
<sequence length="116" mass="13722">MFALLDSLDPHLRPVTPDFNDEKSVQLYEEHKKLVEEYCKVQEELVFMTQKHNQLLAEEAEDQQRQQNLKALQEEKESLMLARNLLLQQRERTENEQSGTPQNDWVIVSRGENNNN</sequence>
<gene>
    <name evidence="8" type="ORF">CALMAC_LOCUS16258</name>
</gene>
<organism evidence="8 9">
    <name type="scientific">Callosobruchus maculatus</name>
    <name type="common">Southern cowpea weevil</name>
    <name type="synonym">Pulse bruchid</name>
    <dbReference type="NCBI Taxonomy" id="64391"/>
    <lineage>
        <taxon>Eukaryota</taxon>
        <taxon>Metazoa</taxon>
        <taxon>Ecdysozoa</taxon>
        <taxon>Arthropoda</taxon>
        <taxon>Hexapoda</taxon>
        <taxon>Insecta</taxon>
        <taxon>Pterygota</taxon>
        <taxon>Neoptera</taxon>
        <taxon>Endopterygota</taxon>
        <taxon>Coleoptera</taxon>
        <taxon>Polyphaga</taxon>
        <taxon>Cucujiformia</taxon>
        <taxon>Chrysomeloidea</taxon>
        <taxon>Chrysomelidae</taxon>
        <taxon>Bruchinae</taxon>
        <taxon>Bruchini</taxon>
        <taxon>Callosobruchus</taxon>
    </lineage>
</organism>
<dbReference type="PANTHER" id="PTHR46716">
    <property type="entry name" value="MITOGEN-ACTIVATED PROTEIN KINASE KINASE KINASE 7"/>
    <property type="match status" value="1"/>
</dbReference>
<evidence type="ECO:0000256" key="1">
    <source>
        <dbReference type="ARBA" id="ARBA00006529"/>
    </source>
</evidence>
<protein>
    <recommendedName>
        <fullName evidence="10">Mitogen-activated protein kinase kinase kinase</fullName>
    </recommendedName>
</protein>
<keyword evidence="2" id="KW-0723">Serine/threonine-protein kinase</keyword>
<accession>A0A653DBX9</accession>
<dbReference type="AlphaFoldDB" id="A0A653DBX9"/>
<name>A0A653DBX9_CALMS</name>
<proteinExistence type="inferred from homology"/>
<dbReference type="OrthoDB" id="8866809at2759"/>
<dbReference type="GO" id="GO:0043123">
    <property type="term" value="P:positive regulation of canonical NF-kappaB signal transduction"/>
    <property type="evidence" value="ECO:0007669"/>
    <property type="project" value="TreeGrafter"/>
</dbReference>
<evidence type="ECO:0000256" key="6">
    <source>
        <dbReference type="ARBA" id="ARBA00022840"/>
    </source>
</evidence>
<evidence type="ECO:0008006" key="10">
    <source>
        <dbReference type="Google" id="ProtNLM"/>
    </source>
</evidence>
<reference evidence="8 9" key="1">
    <citation type="submission" date="2019-01" db="EMBL/GenBank/DDBJ databases">
        <authorList>
            <person name="Sayadi A."/>
        </authorList>
    </citation>
    <scope>NUCLEOTIDE SEQUENCE [LARGE SCALE GENOMIC DNA]</scope>
</reference>
<evidence type="ECO:0000256" key="7">
    <source>
        <dbReference type="SAM" id="MobiDB-lite"/>
    </source>
</evidence>
<evidence type="ECO:0000256" key="5">
    <source>
        <dbReference type="ARBA" id="ARBA00022777"/>
    </source>
</evidence>
<dbReference type="GO" id="GO:0007254">
    <property type="term" value="P:JNK cascade"/>
    <property type="evidence" value="ECO:0007669"/>
    <property type="project" value="TreeGrafter"/>
</dbReference>
<evidence type="ECO:0000313" key="8">
    <source>
        <dbReference type="EMBL" id="VEN57684.1"/>
    </source>
</evidence>
<evidence type="ECO:0000256" key="2">
    <source>
        <dbReference type="ARBA" id="ARBA00022527"/>
    </source>
</evidence>
<comment type="similarity">
    <text evidence="1">Belongs to the protein kinase superfamily. STE Ser/Thr protein kinase family. MAP kinase kinase kinase subfamily.</text>
</comment>
<feature type="region of interest" description="Disordered" evidence="7">
    <location>
        <begin position="90"/>
        <end position="116"/>
    </location>
</feature>
<dbReference type="PANTHER" id="PTHR46716:SF1">
    <property type="entry name" value="MITOGEN-ACTIVATED PROTEIN KINASE KINASE KINASE 7"/>
    <property type="match status" value="1"/>
</dbReference>
<dbReference type="GO" id="GO:0006955">
    <property type="term" value="P:immune response"/>
    <property type="evidence" value="ECO:0007669"/>
    <property type="project" value="TreeGrafter"/>
</dbReference>
<keyword evidence="4" id="KW-0547">Nucleotide-binding</keyword>
<keyword evidence="5" id="KW-0418">Kinase</keyword>
<evidence type="ECO:0000256" key="3">
    <source>
        <dbReference type="ARBA" id="ARBA00022679"/>
    </source>
</evidence>
<keyword evidence="9" id="KW-1185">Reference proteome</keyword>
<evidence type="ECO:0000256" key="4">
    <source>
        <dbReference type="ARBA" id="ARBA00022741"/>
    </source>
</evidence>
<dbReference type="GO" id="GO:0005524">
    <property type="term" value="F:ATP binding"/>
    <property type="evidence" value="ECO:0007669"/>
    <property type="project" value="UniProtKB-KW"/>
</dbReference>
<dbReference type="Proteomes" id="UP000410492">
    <property type="component" value="Unassembled WGS sequence"/>
</dbReference>
<dbReference type="GO" id="GO:0004709">
    <property type="term" value="F:MAP kinase kinase kinase activity"/>
    <property type="evidence" value="ECO:0007669"/>
    <property type="project" value="TreeGrafter"/>
</dbReference>
<dbReference type="EMBL" id="CAACVG010011257">
    <property type="protein sequence ID" value="VEN57684.1"/>
    <property type="molecule type" value="Genomic_DNA"/>
</dbReference>
<keyword evidence="6" id="KW-0067">ATP-binding</keyword>
<keyword evidence="3" id="KW-0808">Transferase</keyword>